<reference evidence="3" key="1">
    <citation type="journal article" date="2020" name="Stud. Mycol.">
        <title>101 Dothideomycetes genomes: a test case for predicting lifestyles and emergence of pathogens.</title>
        <authorList>
            <person name="Haridas S."/>
            <person name="Albert R."/>
            <person name="Binder M."/>
            <person name="Bloem J."/>
            <person name="Labutti K."/>
            <person name="Salamov A."/>
            <person name="Andreopoulos B."/>
            <person name="Baker S."/>
            <person name="Barry K."/>
            <person name="Bills G."/>
            <person name="Bluhm B."/>
            <person name="Cannon C."/>
            <person name="Castanera R."/>
            <person name="Culley D."/>
            <person name="Daum C."/>
            <person name="Ezra D."/>
            <person name="Gonzalez J."/>
            <person name="Henrissat B."/>
            <person name="Kuo A."/>
            <person name="Liang C."/>
            <person name="Lipzen A."/>
            <person name="Lutzoni F."/>
            <person name="Magnuson J."/>
            <person name="Mondo S."/>
            <person name="Nolan M."/>
            <person name="Ohm R."/>
            <person name="Pangilinan J."/>
            <person name="Park H.-J."/>
            <person name="Ramirez L."/>
            <person name="Alfaro M."/>
            <person name="Sun H."/>
            <person name="Tritt A."/>
            <person name="Yoshinaga Y."/>
            <person name="Zwiers L.-H."/>
            <person name="Turgeon B."/>
            <person name="Goodwin S."/>
            <person name="Spatafora J."/>
            <person name="Crous P."/>
            <person name="Grigoriev I."/>
        </authorList>
    </citation>
    <scope>NUCLEOTIDE SEQUENCE</scope>
    <source>
        <strain evidence="3">ATCC 74209</strain>
    </source>
</reference>
<dbReference type="Proteomes" id="UP000799536">
    <property type="component" value="Unassembled WGS sequence"/>
</dbReference>
<comment type="caution">
    <text evidence="3">The sequence shown here is derived from an EMBL/GenBank/DDBJ whole genome shotgun (WGS) entry which is preliminary data.</text>
</comment>
<protein>
    <submittedName>
        <fullName evidence="3">Uncharacterized protein</fullName>
    </submittedName>
</protein>
<feature type="compositionally biased region" description="Low complexity" evidence="1">
    <location>
        <begin position="448"/>
        <end position="461"/>
    </location>
</feature>
<feature type="region of interest" description="Disordered" evidence="1">
    <location>
        <begin position="30"/>
        <end position="60"/>
    </location>
</feature>
<keyword evidence="2" id="KW-0732">Signal</keyword>
<keyword evidence="4" id="KW-1185">Reference proteome</keyword>
<proteinExistence type="predicted"/>
<name>A0A9P4MQ26_9PLEO</name>
<dbReference type="OrthoDB" id="3797888at2759"/>
<gene>
    <name evidence="3" type="ORF">GQ43DRAFT_480789</name>
</gene>
<dbReference type="AlphaFoldDB" id="A0A9P4MQ26"/>
<feature type="chain" id="PRO_5040435445" evidence="2">
    <location>
        <begin position="30"/>
        <end position="813"/>
    </location>
</feature>
<evidence type="ECO:0000256" key="2">
    <source>
        <dbReference type="SAM" id="SignalP"/>
    </source>
</evidence>
<dbReference type="EMBL" id="ML993980">
    <property type="protein sequence ID" value="KAF2201339.1"/>
    <property type="molecule type" value="Genomic_DNA"/>
</dbReference>
<evidence type="ECO:0000313" key="3">
    <source>
        <dbReference type="EMBL" id="KAF2201339.1"/>
    </source>
</evidence>
<sequence length="813" mass="87702">MHFFTLAPRQVAILLPFLLSFPLNSVAQGYEPRGDGSDDGGCGDPAPTLDGATDDKSPGIGVEFETGQIQFTSKKNCNEEDTWAAKGKLVDNRKAPDDTWMLTADTIGDPDILNAEYILNGKLLKIGTGKAGPAAKAMAADLVAWKPTASDHDVTVKDNKCNPWKIQEAGAVDTLKWQPQVTVPLPLEAINDLFGQALKGATHPLLGKTNPGRGLTHVTKDFFQSKPNGMAADGVKDDLLGFLSLVMSYAKNARHFEDASSPKELTSIMPRTEFVTMYNMVKGQVKGDLYDLIEVLACYKNSGDKVEIDTGFCSGTVSKPVVTKGKMDEKVFGVSNQALSVQDWIKSIKNGQAPDKLTQLDKNVDGSIGGLNTAVEHVLQTTREVPLFEFRRLPGVKVSEMENLVTKAEQAVIDLHKKYANAPRKIKRDVNAKYSHIKRAAPGGACVTPAPTTPSKTTTPPKTTPKPAMPSCSLQQQDPDQGINKRGCVCGTTTLPLLTVKDATRDEQSCSYTALPSTKVANPITIATHTWTQNCQACTLVGGIADAEHCTSVPNCTPTATAKPFAIFLSNNSLPVGNEDNKDGGAALRKEVYDKLKALCPDNAKSCDSKKDAELKNIPTIVKGGIEYGTLKFTIQDSSYGSTSERDRMLAAAVSSWERSLSKSCEDVEYEYEADPTESGCGHGPADKRTLQARAEYQMRKRALEDLEQRSPKPMPICDMCLPPVEKCKDKARMCAGPDHINPVFAGKGGAYDNHMNIQLGFHFGQGGGDAFSKFICEAIIEGLTDLAMAVAPELVGPELVAELDFESLCADM</sequence>
<accession>A0A9P4MQ26</accession>
<feature type="region of interest" description="Disordered" evidence="1">
    <location>
        <begin position="443"/>
        <end position="479"/>
    </location>
</feature>
<evidence type="ECO:0000256" key="1">
    <source>
        <dbReference type="SAM" id="MobiDB-lite"/>
    </source>
</evidence>
<feature type="signal peptide" evidence="2">
    <location>
        <begin position="1"/>
        <end position="29"/>
    </location>
</feature>
<organism evidence="3 4">
    <name type="scientific">Delitschia confertaspora ATCC 74209</name>
    <dbReference type="NCBI Taxonomy" id="1513339"/>
    <lineage>
        <taxon>Eukaryota</taxon>
        <taxon>Fungi</taxon>
        <taxon>Dikarya</taxon>
        <taxon>Ascomycota</taxon>
        <taxon>Pezizomycotina</taxon>
        <taxon>Dothideomycetes</taxon>
        <taxon>Pleosporomycetidae</taxon>
        <taxon>Pleosporales</taxon>
        <taxon>Delitschiaceae</taxon>
        <taxon>Delitschia</taxon>
    </lineage>
</organism>
<evidence type="ECO:0000313" key="4">
    <source>
        <dbReference type="Proteomes" id="UP000799536"/>
    </source>
</evidence>